<proteinExistence type="predicted"/>
<evidence type="ECO:0000313" key="2">
    <source>
        <dbReference type="Proteomes" id="UP000187283"/>
    </source>
</evidence>
<accession>A0A1R1X8M0</accession>
<keyword evidence="2" id="KW-1185">Reference proteome</keyword>
<name>A0A1R1X8M0_9FUNG</name>
<reference evidence="1 2" key="1">
    <citation type="submission" date="2017-01" db="EMBL/GenBank/DDBJ databases">
        <authorList>
            <person name="Mah S.A."/>
            <person name="Swanson W.J."/>
            <person name="Moy G.W."/>
            <person name="Vacquier V.D."/>
        </authorList>
    </citation>
    <scope>NUCLEOTIDE SEQUENCE [LARGE SCALE GENOMIC DNA]</scope>
    <source>
        <strain evidence="1 2">GSMNP</strain>
    </source>
</reference>
<dbReference type="AlphaFoldDB" id="A0A1R1X8M0"/>
<organism evidence="1 2">
    <name type="scientific">Smittium culicis</name>
    <dbReference type="NCBI Taxonomy" id="133412"/>
    <lineage>
        <taxon>Eukaryota</taxon>
        <taxon>Fungi</taxon>
        <taxon>Fungi incertae sedis</taxon>
        <taxon>Zoopagomycota</taxon>
        <taxon>Kickxellomycotina</taxon>
        <taxon>Harpellomycetes</taxon>
        <taxon>Harpellales</taxon>
        <taxon>Legeriomycetaceae</taxon>
        <taxon>Smittium</taxon>
    </lineage>
</organism>
<dbReference type="EMBL" id="LSSN01004763">
    <property type="protein sequence ID" value="OMJ10966.1"/>
    <property type="molecule type" value="Genomic_DNA"/>
</dbReference>
<gene>
    <name evidence="1" type="ORF">AYI70_g9996</name>
</gene>
<evidence type="ECO:0000313" key="1">
    <source>
        <dbReference type="EMBL" id="OMJ10966.1"/>
    </source>
</evidence>
<protein>
    <submittedName>
        <fullName evidence="1">Uncharacterized protein</fullName>
    </submittedName>
</protein>
<sequence length="80" mass="9231">MPISAHKSRFIQQYGSQSISTLLCERQVDYLHEPQQIQKDVLHGNGFDFMTSSIFNLLAYLIQCLRGSFGRYINLTSFRA</sequence>
<dbReference type="Proteomes" id="UP000187283">
    <property type="component" value="Unassembled WGS sequence"/>
</dbReference>
<comment type="caution">
    <text evidence="1">The sequence shown here is derived from an EMBL/GenBank/DDBJ whole genome shotgun (WGS) entry which is preliminary data.</text>
</comment>